<organism evidence="3 4">
    <name type="scientific">Acer saccharum</name>
    <name type="common">Sugar maple</name>
    <dbReference type="NCBI Taxonomy" id="4024"/>
    <lineage>
        <taxon>Eukaryota</taxon>
        <taxon>Viridiplantae</taxon>
        <taxon>Streptophyta</taxon>
        <taxon>Embryophyta</taxon>
        <taxon>Tracheophyta</taxon>
        <taxon>Spermatophyta</taxon>
        <taxon>Magnoliopsida</taxon>
        <taxon>eudicotyledons</taxon>
        <taxon>Gunneridae</taxon>
        <taxon>Pentapetalae</taxon>
        <taxon>rosids</taxon>
        <taxon>malvids</taxon>
        <taxon>Sapindales</taxon>
        <taxon>Sapindaceae</taxon>
        <taxon>Hippocastanoideae</taxon>
        <taxon>Acereae</taxon>
        <taxon>Acer</taxon>
    </lineage>
</organism>
<gene>
    <name evidence="3" type="ORF">LWI29_008390</name>
</gene>
<keyword evidence="4" id="KW-1185">Reference proteome</keyword>
<accession>A0AA39VX64</accession>
<name>A0AA39VX64_ACESA</name>
<reference evidence="3" key="2">
    <citation type="submission" date="2023-06" db="EMBL/GenBank/DDBJ databases">
        <authorList>
            <person name="Swenson N.G."/>
            <person name="Wegrzyn J.L."/>
            <person name="Mcevoy S.L."/>
        </authorList>
    </citation>
    <scope>NUCLEOTIDE SEQUENCE</scope>
    <source>
        <strain evidence="3">NS2018</strain>
        <tissue evidence="3">Leaf</tissue>
    </source>
</reference>
<evidence type="ECO:0000256" key="1">
    <source>
        <dbReference type="SAM" id="MobiDB-lite"/>
    </source>
</evidence>
<dbReference type="AlphaFoldDB" id="A0AA39VX64"/>
<dbReference type="EMBL" id="JAUESC010000004">
    <property type="protein sequence ID" value="KAK0595615.1"/>
    <property type="molecule type" value="Genomic_DNA"/>
</dbReference>
<evidence type="ECO:0000259" key="2">
    <source>
        <dbReference type="Pfam" id="PF06991"/>
    </source>
</evidence>
<feature type="compositionally biased region" description="Basic and acidic residues" evidence="1">
    <location>
        <begin position="13"/>
        <end position="23"/>
    </location>
</feature>
<protein>
    <recommendedName>
        <fullName evidence="2">Micro-fibrillar-associated protein 1 C-terminal domain-containing protein</fullName>
    </recommendedName>
</protein>
<feature type="domain" description="Micro-fibrillar-associated protein 1 C-terminal" evidence="2">
    <location>
        <begin position="9"/>
        <end position="78"/>
    </location>
</feature>
<dbReference type="InterPro" id="IPR009730">
    <property type="entry name" value="MFAP1_C"/>
</dbReference>
<dbReference type="InterPro" id="IPR033194">
    <property type="entry name" value="MFAP1"/>
</dbReference>
<comment type="caution">
    <text evidence="3">The sequence shown here is derived from an EMBL/GenBank/DDBJ whole genome shotgun (WGS) entry which is preliminary data.</text>
</comment>
<proteinExistence type="predicted"/>
<sequence>MLLTFFCRTRTPEEERREWERRNPKPAPPPKQKWRFMQKYYHKGVFFQSDANGFSATVGSDEIFHRDFSAPTGEDKMD</sequence>
<reference evidence="3" key="1">
    <citation type="journal article" date="2022" name="Plant J.">
        <title>Strategies of tolerance reflected in two North American maple genomes.</title>
        <authorList>
            <person name="McEvoy S.L."/>
            <person name="Sezen U.U."/>
            <person name="Trouern-Trend A."/>
            <person name="McMahon S.M."/>
            <person name="Schaberg P.G."/>
            <person name="Yang J."/>
            <person name="Wegrzyn J.L."/>
            <person name="Swenson N.G."/>
        </authorList>
    </citation>
    <scope>NUCLEOTIDE SEQUENCE</scope>
    <source>
        <strain evidence="3">NS2018</strain>
    </source>
</reference>
<evidence type="ECO:0000313" key="4">
    <source>
        <dbReference type="Proteomes" id="UP001168877"/>
    </source>
</evidence>
<dbReference type="PANTHER" id="PTHR15327">
    <property type="entry name" value="MICROFIBRIL-ASSOCIATED PROTEIN"/>
    <property type="match status" value="1"/>
</dbReference>
<feature type="region of interest" description="Disordered" evidence="1">
    <location>
        <begin position="13"/>
        <end position="32"/>
    </location>
</feature>
<dbReference type="Proteomes" id="UP001168877">
    <property type="component" value="Unassembled WGS sequence"/>
</dbReference>
<dbReference type="Pfam" id="PF06991">
    <property type="entry name" value="MFAP1"/>
    <property type="match status" value="1"/>
</dbReference>
<evidence type="ECO:0000313" key="3">
    <source>
        <dbReference type="EMBL" id="KAK0595615.1"/>
    </source>
</evidence>